<organism evidence="8 9">
    <name type="scientific">Rhynchospora tenuis</name>
    <dbReference type="NCBI Taxonomy" id="198213"/>
    <lineage>
        <taxon>Eukaryota</taxon>
        <taxon>Viridiplantae</taxon>
        <taxon>Streptophyta</taxon>
        <taxon>Embryophyta</taxon>
        <taxon>Tracheophyta</taxon>
        <taxon>Spermatophyta</taxon>
        <taxon>Magnoliopsida</taxon>
        <taxon>Liliopsida</taxon>
        <taxon>Poales</taxon>
        <taxon>Cyperaceae</taxon>
        <taxon>Cyperoideae</taxon>
        <taxon>Rhynchosporeae</taxon>
        <taxon>Rhynchospora</taxon>
    </lineage>
</organism>
<feature type="domain" description="NB-ARC" evidence="6">
    <location>
        <begin position="169"/>
        <end position="221"/>
    </location>
</feature>
<name>A0AAD6F0Z4_9POAL</name>
<reference evidence="8 9" key="1">
    <citation type="journal article" date="2022" name="Cell">
        <title>Repeat-based holocentromeres influence genome architecture and karyotype evolution.</title>
        <authorList>
            <person name="Hofstatter P.G."/>
            <person name="Thangavel G."/>
            <person name="Lux T."/>
            <person name="Neumann P."/>
            <person name="Vondrak T."/>
            <person name="Novak P."/>
            <person name="Zhang M."/>
            <person name="Costa L."/>
            <person name="Castellani M."/>
            <person name="Scott A."/>
            <person name="Toegelov H."/>
            <person name="Fuchs J."/>
            <person name="Mata-Sucre Y."/>
            <person name="Dias Y."/>
            <person name="Vanzela A.L.L."/>
            <person name="Huettel B."/>
            <person name="Almeida C.C.S."/>
            <person name="Simkova H."/>
            <person name="Souza G."/>
            <person name="Pedrosa-Harand A."/>
            <person name="Macas J."/>
            <person name="Mayer K.F.X."/>
            <person name="Houben A."/>
            <person name="Marques A."/>
        </authorList>
    </citation>
    <scope>NUCLEOTIDE SEQUENCE [LARGE SCALE GENOMIC DNA]</scope>
    <source>
        <strain evidence="8">RhyTen1mFocal</strain>
    </source>
</reference>
<dbReference type="Gene3D" id="3.40.50.300">
    <property type="entry name" value="P-loop containing nucleotide triphosphate hydrolases"/>
    <property type="match status" value="1"/>
</dbReference>
<evidence type="ECO:0000313" key="8">
    <source>
        <dbReference type="EMBL" id="KAJ3708163.1"/>
    </source>
</evidence>
<feature type="domain" description="Disease resistance N-terminal" evidence="7">
    <location>
        <begin position="5"/>
        <end position="89"/>
    </location>
</feature>
<keyword evidence="4" id="KW-0547">Nucleotide-binding</keyword>
<keyword evidence="5" id="KW-0611">Plant defense</keyword>
<dbReference type="Gene3D" id="1.20.5.4130">
    <property type="match status" value="1"/>
</dbReference>
<comment type="similarity">
    <text evidence="1">Belongs to the disease resistance NB-LRR family.</text>
</comment>
<gene>
    <name evidence="8" type="ORF">LUZ61_011868</name>
</gene>
<dbReference type="Pfam" id="PF18052">
    <property type="entry name" value="Rx_N"/>
    <property type="match status" value="1"/>
</dbReference>
<keyword evidence="3" id="KW-0677">Repeat</keyword>
<sequence length="234" mass="26231">MAEGIVKLILSKLGEAAVKEVLYLYGAGGKLDSLQHELGYIRAFLKDAETRKNSDERVKTWVSDVREAAYRIEDVVDMFMAEVDDGNRPKKINALKVVLKNPMKLLTVRKLIGEMDKIKKTLRAIKELTDKYGINMELGVAGPSSAVLMRRPREIILPDEDDPDVIGLEDDKNNILQLLLDPNVTKRRVVSIIGQGGLGKTTLAKKAYNRLICTCISYDKYMAKLDITPRIISN</sequence>
<dbReference type="PANTHER" id="PTHR19338">
    <property type="entry name" value="TRANSLOCASE OF INNER MITOCHONDRIAL MEMBRANE 13 HOMOLOG"/>
    <property type="match status" value="1"/>
</dbReference>
<evidence type="ECO:0000256" key="3">
    <source>
        <dbReference type="ARBA" id="ARBA00022737"/>
    </source>
</evidence>
<dbReference type="Pfam" id="PF00931">
    <property type="entry name" value="NB-ARC"/>
    <property type="match status" value="1"/>
</dbReference>
<evidence type="ECO:0000313" key="9">
    <source>
        <dbReference type="Proteomes" id="UP001210211"/>
    </source>
</evidence>
<evidence type="ECO:0000259" key="6">
    <source>
        <dbReference type="Pfam" id="PF00931"/>
    </source>
</evidence>
<comment type="caution">
    <text evidence="8">The sequence shown here is derived from an EMBL/GenBank/DDBJ whole genome shotgun (WGS) entry which is preliminary data.</text>
</comment>
<dbReference type="InterPro" id="IPR041118">
    <property type="entry name" value="Rx_N"/>
</dbReference>
<proteinExistence type="inferred from homology"/>
<keyword evidence="9" id="KW-1185">Reference proteome</keyword>
<evidence type="ECO:0000259" key="7">
    <source>
        <dbReference type="Pfam" id="PF18052"/>
    </source>
</evidence>
<dbReference type="InterPro" id="IPR027417">
    <property type="entry name" value="P-loop_NTPase"/>
</dbReference>
<dbReference type="SUPFAM" id="SSF52540">
    <property type="entry name" value="P-loop containing nucleoside triphosphate hydrolases"/>
    <property type="match status" value="1"/>
</dbReference>
<dbReference type="CDD" id="cd14798">
    <property type="entry name" value="RX-CC_like"/>
    <property type="match status" value="1"/>
</dbReference>
<dbReference type="GO" id="GO:0043531">
    <property type="term" value="F:ADP binding"/>
    <property type="evidence" value="ECO:0007669"/>
    <property type="project" value="InterPro"/>
</dbReference>
<dbReference type="InterPro" id="IPR002182">
    <property type="entry name" value="NB-ARC"/>
</dbReference>
<evidence type="ECO:0000256" key="2">
    <source>
        <dbReference type="ARBA" id="ARBA00022614"/>
    </source>
</evidence>
<dbReference type="InterPro" id="IPR038005">
    <property type="entry name" value="RX-like_CC"/>
</dbReference>
<dbReference type="PANTHER" id="PTHR19338:SF66">
    <property type="entry name" value="NB-ARC DOMAIN-CONTAINING PROTEIN"/>
    <property type="match status" value="1"/>
</dbReference>
<dbReference type="AlphaFoldDB" id="A0AAD6F0Z4"/>
<protein>
    <recommendedName>
        <fullName evidence="10">Disease resistance protein</fullName>
    </recommendedName>
</protein>
<keyword evidence="2" id="KW-0433">Leucine-rich repeat</keyword>
<dbReference type="GO" id="GO:0006952">
    <property type="term" value="P:defense response"/>
    <property type="evidence" value="ECO:0007669"/>
    <property type="project" value="UniProtKB-KW"/>
</dbReference>
<accession>A0AAD6F0Z4</accession>
<dbReference type="EMBL" id="JAMRDG010000001">
    <property type="protein sequence ID" value="KAJ3708163.1"/>
    <property type="molecule type" value="Genomic_DNA"/>
</dbReference>
<evidence type="ECO:0000256" key="1">
    <source>
        <dbReference type="ARBA" id="ARBA00008894"/>
    </source>
</evidence>
<evidence type="ECO:0008006" key="10">
    <source>
        <dbReference type="Google" id="ProtNLM"/>
    </source>
</evidence>
<dbReference type="Proteomes" id="UP001210211">
    <property type="component" value="Unassembled WGS sequence"/>
</dbReference>
<evidence type="ECO:0000256" key="4">
    <source>
        <dbReference type="ARBA" id="ARBA00022741"/>
    </source>
</evidence>
<evidence type="ECO:0000256" key="5">
    <source>
        <dbReference type="ARBA" id="ARBA00022821"/>
    </source>
</evidence>